<evidence type="ECO:0000256" key="4">
    <source>
        <dbReference type="ARBA" id="ARBA00023315"/>
    </source>
</evidence>
<dbReference type="PANTHER" id="PTHR36449:SF1">
    <property type="entry name" value="ACETYLTRANSFERASE"/>
    <property type="match status" value="1"/>
</dbReference>
<dbReference type="GO" id="GO:0016747">
    <property type="term" value="F:acyltransferase activity, transferring groups other than amino-acyl groups"/>
    <property type="evidence" value="ECO:0007669"/>
    <property type="project" value="InterPro"/>
</dbReference>
<evidence type="ECO:0000256" key="5">
    <source>
        <dbReference type="ARBA" id="ARBA00049880"/>
    </source>
</evidence>
<dbReference type="InterPro" id="IPR016181">
    <property type="entry name" value="Acyl_CoA_acyltransferase"/>
</dbReference>
<name>A0A1G7LV21_9BACT</name>
<accession>A0A1G7LV21</accession>
<dbReference type="EMBL" id="FNAN01000011">
    <property type="protein sequence ID" value="SDF52799.1"/>
    <property type="molecule type" value="Genomic_DNA"/>
</dbReference>
<protein>
    <recommendedName>
        <fullName evidence="6">N-acetyltransferase domain-containing protein</fullName>
    </recommendedName>
</protein>
<feature type="domain" description="N-acetyltransferase" evidence="6">
    <location>
        <begin position="34"/>
        <end position="201"/>
    </location>
</feature>
<organism evidence="7 8">
    <name type="scientific">Dyadobacter soli</name>
    <dbReference type="NCBI Taxonomy" id="659014"/>
    <lineage>
        <taxon>Bacteria</taxon>
        <taxon>Pseudomonadati</taxon>
        <taxon>Bacteroidota</taxon>
        <taxon>Cytophagia</taxon>
        <taxon>Cytophagales</taxon>
        <taxon>Spirosomataceae</taxon>
        <taxon>Dyadobacter</taxon>
    </lineage>
</organism>
<dbReference type="PROSITE" id="PS51186">
    <property type="entry name" value="GNAT"/>
    <property type="match status" value="1"/>
</dbReference>
<sequence>MSKHWLLRGGLLSELYKKRKMREMRFEGIDFSKCEVKEMAPDSDNLGQGFKCIRNDFATYIKGRKIRMECRSMTSKCWIVEHGSNLAGYITLMADKLTSEYCLLENEGIVYKTFPAIKIGWLAADRRAKGVGSRLLEWAIQYVTTDLANRVGIRFITVDALYDPDTGYDISGYYERFGFERVNIENAQPCGNFRTMYFDIKSVAEHAKAIRKSV</sequence>
<keyword evidence="2" id="KW-1277">Toxin-antitoxin system</keyword>
<comment type="catalytic activity">
    <reaction evidence="5">
        <text>glycyl-tRNA(Gly) + acetyl-CoA = N-acetylglycyl-tRNA(Gly) + CoA + H(+)</text>
        <dbReference type="Rhea" id="RHEA:81867"/>
        <dbReference type="Rhea" id="RHEA-COMP:9683"/>
        <dbReference type="Rhea" id="RHEA-COMP:19766"/>
        <dbReference type="ChEBI" id="CHEBI:15378"/>
        <dbReference type="ChEBI" id="CHEBI:57287"/>
        <dbReference type="ChEBI" id="CHEBI:57288"/>
        <dbReference type="ChEBI" id="CHEBI:78522"/>
        <dbReference type="ChEBI" id="CHEBI:232036"/>
    </reaction>
</comment>
<evidence type="ECO:0000259" key="6">
    <source>
        <dbReference type="PROSITE" id="PS51186"/>
    </source>
</evidence>
<dbReference type="InterPro" id="IPR000182">
    <property type="entry name" value="GNAT_dom"/>
</dbReference>
<keyword evidence="1" id="KW-0678">Repressor</keyword>
<keyword evidence="3" id="KW-0808">Transferase</keyword>
<keyword evidence="4" id="KW-0012">Acyltransferase</keyword>
<dbReference type="Proteomes" id="UP000198748">
    <property type="component" value="Unassembled WGS sequence"/>
</dbReference>
<dbReference type="Gene3D" id="3.40.630.30">
    <property type="match status" value="1"/>
</dbReference>
<dbReference type="PANTHER" id="PTHR36449">
    <property type="entry name" value="ACETYLTRANSFERASE-RELATED"/>
    <property type="match status" value="1"/>
</dbReference>
<proteinExistence type="predicted"/>
<dbReference type="CDD" id="cd04301">
    <property type="entry name" value="NAT_SF"/>
    <property type="match status" value="1"/>
</dbReference>
<dbReference type="SUPFAM" id="SSF55729">
    <property type="entry name" value="Acyl-CoA N-acyltransferases (Nat)"/>
    <property type="match status" value="1"/>
</dbReference>
<evidence type="ECO:0000313" key="8">
    <source>
        <dbReference type="Proteomes" id="UP000198748"/>
    </source>
</evidence>
<evidence type="ECO:0000313" key="7">
    <source>
        <dbReference type="EMBL" id="SDF52799.1"/>
    </source>
</evidence>
<evidence type="ECO:0000256" key="3">
    <source>
        <dbReference type="ARBA" id="ARBA00022679"/>
    </source>
</evidence>
<evidence type="ECO:0000256" key="1">
    <source>
        <dbReference type="ARBA" id="ARBA00022491"/>
    </source>
</evidence>
<dbReference type="AlphaFoldDB" id="A0A1G7LV21"/>
<reference evidence="8" key="1">
    <citation type="submission" date="2016-10" db="EMBL/GenBank/DDBJ databases">
        <authorList>
            <person name="Varghese N."/>
            <person name="Submissions S."/>
        </authorList>
    </citation>
    <scope>NUCLEOTIDE SEQUENCE [LARGE SCALE GENOMIC DNA]</scope>
    <source>
        <strain evidence="8">DSM 25329</strain>
    </source>
</reference>
<gene>
    <name evidence="7" type="ORF">SAMN04487996_11175</name>
</gene>
<evidence type="ECO:0000256" key="2">
    <source>
        <dbReference type="ARBA" id="ARBA00022649"/>
    </source>
</evidence>
<keyword evidence="8" id="KW-1185">Reference proteome</keyword>
<dbReference type="STRING" id="659014.SAMN04487996_11175"/>